<accession>A0A8J2SFW3</accession>
<evidence type="ECO:0000256" key="1">
    <source>
        <dbReference type="SAM" id="MobiDB-lite"/>
    </source>
</evidence>
<gene>
    <name evidence="2" type="ORF">PECAL_1P34150</name>
</gene>
<evidence type="ECO:0000313" key="2">
    <source>
        <dbReference type="EMBL" id="CAH0366901.1"/>
    </source>
</evidence>
<sequence length="245" mass="26601">MLGPSTARGRPRRRPSSADPPRRRRRARETAHRALAAQPWQSPSVAALVRQATSKAPSDASPMIIEGPRGTALRAVGSATDHAVAGDALGKCIAERKKNAVEFVEMLLPPPLTDHEDARRLKPVAEYEDLPISKGATRRREESDLVFGAVLEYSDAFGKPKIVNSTAMLPEQQYLEDGRTNSKVSHLLTAGRGSSSVVWAGVGRRSAGVGEGEMAVIREAVVDSRAERLRISRLRSIKPYSAHGW</sequence>
<evidence type="ECO:0000313" key="3">
    <source>
        <dbReference type="Proteomes" id="UP000789595"/>
    </source>
</evidence>
<name>A0A8J2SFW3_9STRA</name>
<dbReference type="OrthoDB" id="418458at2759"/>
<keyword evidence="3" id="KW-1185">Reference proteome</keyword>
<proteinExistence type="predicted"/>
<dbReference type="EMBL" id="CAKKNE010000001">
    <property type="protein sequence ID" value="CAH0366901.1"/>
    <property type="molecule type" value="Genomic_DNA"/>
</dbReference>
<reference evidence="2" key="1">
    <citation type="submission" date="2021-11" db="EMBL/GenBank/DDBJ databases">
        <authorList>
            <consortium name="Genoscope - CEA"/>
            <person name="William W."/>
        </authorList>
    </citation>
    <scope>NUCLEOTIDE SEQUENCE</scope>
</reference>
<dbReference type="Proteomes" id="UP000789595">
    <property type="component" value="Unassembled WGS sequence"/>
</dbReference>
<comment type="caution">
    <text evidence="2">The sequence shown here is derived from an EMBL/GenBank/DDBJ whole genome shotgun (WGS) entry which is preliminary data.</text>
</comment>
<feature type="region of interest" description="Disordered" evidence="1">
    <location>
        <begin position="1"/>
        <end position="42"/>
    </location>
</feature>
<protein>
    <submittedName>
        <fullName evidence="2">Uncharacterized protein</fullName>
    </submittedName>
</protein>
<organism evidence="2 3">
    <name type="scientific">Pelagomonas calceolata</name>
    <dbReference type="NCBI Taxonomy" id="35677"/>
    <lineage>
        <taxon>Eukaryota</taxon>
        <taxon>Sar</taxon>
        <taxon>Stramenopiles</taxon>
        <taxon>Ochrophyta</taxon>
        <taxon>Pelagophyceae</taxon>
        <taxon>Pelagomonadales</taxon>
        <taxon>Pelagomonadaceae</taxon>
        <taxon>Pelagomonas</taxon>
    </lineage>
</organism>
<dbReference type="AlphaFoldDB" id="A0A8J2SFW3"/>